<gene>
    <name evidence="1" type="ORF">UFOVP316_39</name>
</gene>
<reference evidence="1" key="1">
    <citation type="submission" date="2020-04" db="EMBL/GenBank/DDBJ databases">
        <authorList>
            <person name="Chiriac C."/>
            <person name="Salcher M."/>
            <person name="Ghai R."/>
            <person name="Kavagutti S V."/>
        </authorList>
    </citation>
    <scope>NUCLEOTIDE SEQUENCE</scope>
</reference>
<name>A0A6J5LW93_9CAUD</name>
<organism evidence="1">
    <name type="scientific">uncultured Caudovirales phage</name>
    <dbReference type="NCBI Taxonomy" id="2100421"/>
    <lineage>
        <taxon>Viruses</taxon>
        <taxon>Duplodnaviria</taxon>
        <taxon>Heunggongvirae</taxon>
        <taxon>Uroviricota</taxon>
        <taxon>Caudoviricetes</taxon>
        <taxon>Peduoviridae</taxon>
        <taxon>Maltschvirus</taxon>
        <taxon>Maltschvirus maltsch</taxon>
    </lineage>
</organism>
<accession>A0A6J5LW93</accession>
<dbReference type="EMBL" id="LR796329">
    <property type="protein sequence ID" value="CAB4137393.1"/>
    <property type="molecule type" value="Genomic_DNA"/>
</dbReference>
<sequence length="121" mass="14018">MIEKLNDHYKRMIAFLEKPMGADYEPLVDRLDKLGVLIAKAGEYQVECQYKIDEVIDIECQVNLELLDKYSASTFNMMVKAKAKDWTRLKTGFEKCYSSGVHQMDAIRTIISFEKAKMNIL</sequence>
<evidence type="ECO:0000313" key="1">
    <source>
        <dbReference type="EMBL" id="CAB4137393.1"/>
    </source>
</evidence>
<proteinExistence type="predicted"/>
<protein>
    <submittedName>
        <fullName evidence="1">Uncharacterized protein</fullName>
    </submittedName>
</protein>